<evidence type="ECO:0000256" key="1">
    <source>
        <dbReference type="ARBA" id="ARBA00001933"/>
    </source>
</evidence>
<reference evidence="9 10" key="1">
    <citation type="submission" date="2016-10" db="EMBL/GenBank/DDBJ databases">
        <authorList>
            <person name="Cai Z."/>
        </authorList>
    </citation>
    <scope>NUCLEOTIDE SEQUENCE [LARGE SCALE GENOMIC DNA]</scope>
</reference>
<feature type="region of interest" description="Disordered" evidence="7">
    <location>
        <begin position="453"/>
        <end position="476"/>
    </location>
</feature>
<comment type="similarity">
    <text evidence="2">Belongs to the Orn/Lys/Arg decarboxylase class-I family.</text>
</comment>
<dbReference type="InterPro" id="IPR015424">
    <property type="entry name" value="PyrdxlP-dep_Trfase"/>
</dbReference>
<evidence type="ECO:0000313" key="10">
    <source>
        <dbReference type="Proteomes" id="UP000256970"/>
    </source>
</evidence>
<evidence type="ECO:0000256" key="5">
    <source>
        <dbReference type="ARBA" id="ARBA00023239"/>
    </source>
</evidence>
<evidence type="ECO:0000256" key="6">
    <source>
        <dbReference type="SAM" id="Coils"/>
    </source>
</evidence>
<dbReference type="Gene3D" id="3.90.100.10">
    <property type="entry name" value="Orn/Lys/Arg decarboxylase, C-terminal domain"/>
    <property type="match status" value="1"/>
</dbReference>
<feature type="domain" description="Orn/Lys/Arg decarboxylases family 1 pyridoxal-P attachment site" evidence="8">
    <location>
        <begin position="489"/>
        <end position="503"/>
    </location>
</feature>
<evidence type="ECO:0000256" key="7">
    <source>
        <dbReference type="SAM" id="MobiDB-lite"/>
    </source>
</evidence>
<dbReference type="InterPro" id="IPR052357">
    <property type="entry name" value="Orn_Lys_Arg_decarboxylase-I"/>
</dbReference>
<dbReference type="PROSITE" id="PS00703">
    <property type="entry name" value="OKR_DC_1"/>
    <property type="match status" value="1"/>
</dbReference>
<dbReference type="GO" id="GO:0016831">
    <property type="term" value="F:carboxy-lyase activity"/>
    <property type="evidence" value="ECO:0007669"/>
    <property type="project" value="UniProtKB-KW"/>
</dbReference>
<dbReference type="PANTHER" id="PTHR43277:SF4">
    <property type="entry name" value="ARGININE DECARBOXYLASE"/>
    <property type="match status" value="1"/>
</dbReference>
<feature type="coiled-coil region" evidence="6">
    <location>
        <begin position="256"/>
        <end position="437"/>
    </location>
</feature>
<dbReference type="Gene3D" id="3.40.640.10">
    <property type="entry name" value="Type I PLP-dependent aspartate aminotransferase-like (Major domain)"/>
    <property type="match status" value="2"/>
</dbReference>
<keyword evidence="4" id="KW-0663">Pyridoxal phosphate</keyword>
<feature type="compositionally biased region" description="Low complexity" evidence="7">
    <location>
        <begin position="459"/>
        <end position="476"/>
    </location>
</feature>
<dbReference type="InterPro" id="IPR000310">
    <property type="entry name" value="Orn/Lys/Arg_deCO2ase_major_dom"/>
</dbReference>
<dbReference type="SUPFAM" id="SSF53383">
    <property type="entry name" value="PLP-dependent transferases"/>
    <property type="match status" value="2"/>
</dbReference>
<evidence type="ECO:0000256" key="2">
    <source>
        <dbReference type="ARBA" id="ARBA00010671"/>
    </source>
</evidence>
<dbReference type="InterPro" id="IPR008286">
    <property type="entry name" value="Prn/Lys/Arg_de-COase_C"/>
</dbReference>
<dbReference type="Proteomes" id="UP000256970">
    <property type="component" value="Unassembled WGS sequence"/>
</dbReference>
<comment type="cofactor">
    <cofactor evidence="1">
        <name>pyridoxal 5'-phosphate</name>
        <dbReference type="ChEBI" id="CHEBI:597326"/>
    </cofactor>
</comment>
<dbReference type="Pfam" id="PF03711">
    <property type="entry name" value="OKR_DC_1_C"/>
    <property type="match status" value="1"/>
</dbReference>
<dbReference type="STRING" id="3088.A0A383V6R4"/>
<sequence>MNCSTCWHSPGCVPVASRNSLSRRKTHKCYASFNQKDAWQSAPLLDAVLERGNRLQDKPFHVPGHKRGRALDPGMCQLLGLQPGSGSSSSQQQRNPLQYDLTELAGLDYLSSPIGVIAAAQQAGAATFGSDHTWLLVNGCSAGIHAAVMATVRPGQALLLARNCHLSAFAACVLAGCRPVWLQPEEDALHGVAHCVTPQQLEAGFRDAQQQGLEVAAVLVVSPTYYGAVARVPELAALCHERGVPLLVDEAHGGHLAFLQQHREELRQQEEELRRREEELEQQWKDLEQHGEEYGQQHEKLEQQQEELRQQEEELWRQQVDSQMYQRSLQQQLKVLQQQQKELTQQQEHLARQQEELLQQQEEGWQQQKGLQQQQKGLQQQQKGLQQQLEGLQQQQEGLQQQIDDLRGQWNGVEQQQQDLQQEQEDLQQEQDGVANQTDYLILQQETLQEQQADLHSRQQVAAGQPAAGQPCSSSSSLSALAAGADLVAQSSHKVLSAMTQAAMLHSQGSRVDPARVSKALQVLQTSSPSYLLLASLDAARRHAATPGTWDTPLAVATAARAGLAAIPGLLLLQGGSCGSEASVGGWDPLRLVVNVAGLGLSGFDAAQWLEEQHSIVPELATAQLVVLVVGPGSVMGDAEALLHGFDQLSKLHHAPHSAAAASAQQPDAGVAAGSIQNSTAAIHSSSKSKINMSLPVKQTADDEDQPISQQQQQQQQQQHDAHPGPSPMSPRDAFFAPTQTIPLAAAAGRISAELLCPYPPGVPLVFPGELLTQHVLAQLTATLAAGGVVTGAANATLQTLLVVAEQQQQQQPGGQQHS</sequence>
<dbReference type="EMBL" id="FNXT01000086">
    <property type="protein sequence ID" value="SZX60653.1"/>
    <property type="molecule type" value="Genomic_DNA"/>
</dbReference>
<gene>
    <name evidence="9" type="ORF">BQ4739_LOCUS1182</name>
</gene>
<evidence type="ECO:0000256" key="4">
    <source>
        <dbReference type="ARBA" id="ARBA00022898"/>
    </source>
</evidence>
<dbReference type="SUPFAM" id="SSF55904">
    <property type="entry name" value="Ornithine decarboxylase C-terminal domain"/>
    <property type="match status" value="1"/>
</dbReference>
<keyword evidence="6" id="KW-0175">Coiled coil</keyword>
<dbReference type="PANTHER" id="PTHR43277">
    <property type="entry name" value="ARGININE DECARBOXYLASE"/>
    <property type="match status" value="1"/>
</dbReference>
<accession>A0A383V6R4</accession>
<feature type="region of interest" description="Disordered" evidence="7">
    <location>
        <begin position="698"/>
        <end position="735"/>
    </location>
</feature>
<name>A0A383V6R4_TETOB</name>
<protein>
    <recommendedName>
        <fullName evidence="8">Orn/Lys/Arg decarboxylases family 1 pyridoxal-P attachment site domain-containing protein</fullName>
    </recommendedName>
</protein>
<dbReference type="InterPro" id="IPR036633">
    <property type="entry name" value="Prn/Lys/Arg_de-COase_C_sf"/>
</dbReference>
<evidence type="ECO:0000313" key="9">
    <source>
        <dbReference type="EMBL" id="SZX60653.1"/>
    </source>
</evidence>
<keyword evidence="3" id="KW-0210">Decarboxylase</keyword>
<dbReference type="AlphaFoldDB" id="A0A383V6R4"/>
<keyword evidence="10" id="KW-1185">Reference proteome</keyword>
<dbReference type="InterPro" id="IPR015421">
    <property type="entry name" value="PyrdxlP-dep_Trfase_major"/>
</dbReference>
<organism evidence="9 10">
    <name type="scientific">Tetradesmus obliquus</name>
    <name type="common">Green alga</name>
    <name type="synonym">Acutodesmus obliquus</name>
    <dbReference type="NCBI Taxonomy" id="3088"/>
    <lineage>
        <taxon>Eukaryota</taxon>
        <taxon>Viridiplantae</taxon>
        <taxon>Chlorophyta</taxon>
        <taxon>core chlorophytes</taxon>
        <taxon>Chlorophyceae</taxon>
        <taxon>CS clade</taxon>
        <taxon>Sphaeropleales</taxon>
        <taxon>Scenedesmaceae</taxon>
        <taxon>Tetradesmus</taxon>
    </lineage>
</organism>
<proteinExistence type="inferred from homology"/>
<evidence type="ECO:0000256" key="3">
    <source>
        <dbReference type="ARBA" id="ARBA00022793"/>
    </source>
</evidence>
<evidence type="ECO:0000259" key="8">
    <source>
        <dbReference type="PROSITE" id="PS00703"/>
    </source>
</evidence>
<feature type="compositionally biased region" description="Low complexity" evidence="7">
    <location>
        <begin position="710"/>
        <end position="719"/>
    </location>
</feature>
<keyword evidence="5" id="KW-0456">Lyase</keyword>
<dbReference type="Pfam" id="PF01276">
    <property type="entry name" value="OKR_DC_1"/>
    <property type="match status" value="2"/>
</dbReference>